<sequence>VNLVTADQVSPLHEACLGGHAACASVLLKHGAQVNGVTVDWHTPLFNTCVSGSVACLNLLLEHGASLQPPCDLASPIHEAAKRGNPTGISPPFHIASSMSPAYSICVLLREVAASAVNENRLLFNHCSLLLLFALSYCSGANVNSGKGLESPLHTAARNCSVELVKLLMDFGADVWVKNAENKRPVELVPPGCPVGQLFLQREGAP</sequence>
<comment type="similarity">
    <text evidence="1">Belongs to the ankyrin SOCS box (ASB) family.</text>
</comment>
<dbReference type="GO" id="GO:0016567">
    <property type="term" value="P:protein ubiquitination"/>
    <property type="evidence" value="ECO:0007669"/>
    <property type="project" value="TreeGrafter"/>
</dbReference>
<dbReference type="InterPro" id="IPR002110">
    <property type="entry name" value="Ankyrin_rpt"/>
</dbReference>
<evidence type="ECO:0000256" key="1">
    <source>
        <dbReference type="ARBA" id="ARBA00005949"/>
    </source>
</evidence>
<dbReference type="PROSITE" id="PS50088">
    <property type="entry name" value="ANK_REPEAT"/>
    <property type="match status" value="2"/>
</dbReference>
<dbReference type="Pfam" id="PF12796">
    <property type="entry name" value="Ank_2"/>
    <property type="match status" value="1"/>
</dbReference>
<feature type="repeat" description="ANK" evidence="4">
    <location>
        <begin position="7"/>
        <end position="39"/>
    </location>
</feature>
<dbReference type="GO" id="GO:0045732">
    <property type="term" value="P:positive regulation of protein catabolic process"/>
    <property type="evidence" value="ECO:0007669"/>
    <property type="project" value="TreeGrafter"/>
</dbReference>
<dbReference type="Proteomes" id="UP000571582">
    <property type="component" value="Unassembled WGS sequence"/>
</dbReference>
<gene>
    <name evidence="5" type="primary">Asb9</name>
    <name evidence="5" type="ORF">ALACHE_R09100</name>
</gene>
<dbReference type="PANTHER" id="PTHR24136">
    <property type="entry name" value="SOWAH (DROSOPHILA) HOMOLOG"/>
    <property type="match status" value="1"/>
</dbReference>
<name>A0A7L2C944_9PASS</name>
<organism evidence="5 6">
    <name type="scientific">Alaudala cheleensis</name>
    <name type="common">Asian short-toed lark</name>
    <dbReference type="NCBI Taxonomy" id="670337"/>
    <lineage>
        <taxon>Eukaryota</taxon>
        <taxon>Metazoa</taxon>
        <taxon>Chordata</taxon>
        <taxon>Craniata</taxon>
        <taxon>Vertebrata</taxon>
        <taxon>Euteleostomi</taxon>
        <taxon>Archelosauria</taxon>
        <taxon>Archosauria</taxon>
        <taxon>Dinosauria</taxon>
        <taxon>Saurischia</taxon>
        <taxon>Theropoda</taxon>
        <taxon>Coelurosauria</taxon>
        <taxon>Aves</taxon>
        <taxon>Neognathae</taxon>
        <taxon>Neoaves</taxon>
        <taxon>Telluraves</taxon>
        <taxon>Australaves</taxon>
        <taxon>Passeriformes</taxon>
        <taxon>Sylvioidea</taxon>
        <taxon>Alaudidae</taxon>
        <taxon>Alaudala</taxon>
    </lineage>
</organism>
<keyword evidence="6" id="KW-1185">Reference proteome</keyword>
<dbReference type="PROSITE" id="PS50297">
    <property type="entry name" value="ANK_REP_REGION"/>
    <property type="match status" value="2"/>
</dbReference>
<proteinExistence type="inferred from homology"/>
<dbReference type="InterPro" id="IPR036770">
    <property type="entry name" value="Ankyrin_rpt-contain_sf"/>
</dbReference>
<feature type="repeat" description="ANK" evidence="4">
    <location>
        <begin position="148"/>
        <end position="180"/>
    </location>
</feature>
<dbReference type="Pfam" id="PF00023">
    <property type="entry name" value="Ank"/>
    <property type="match status" value="1"/>
</dbReference>
<dbReference type="Gene3D" id="1.25.40.20">
    <property type="entry name" value="Ankyrin repeat-containing domain"/>
    <property type="match status" value="1"/>
</dbReference>
<evidence type="ECO:0000256" key="4">
    <source>
        <dbReference type="PROSITE-ProRule" id="PRU00023"/>
    </source>
</evidence>
<dbReference type="InterPro" id="IPR051573">
    <property type="entry name" value="Ankyrin-SOCS_box_domain"/>
</dbReference>
<dbReference type="AlphaFoldDB" id="A0A7L2C944"/>
<evidence type="ECO:0000256" key="3">
    <source>
        <dbReference type="ARBA" id="ARBA00023043"/>
    </source>
</evidence>
<dbReference type="PANTHER" id="PTHR24136:SF17">
    <property type="entry name" value="ANKYRIN REPEAT AND SOCS BOX PROTEIN 9"/>
    <property type="match status" value="1"/>
</dbReference>
<feature type="non-terminal residue" evidence="5">
    <location>
        <position position="1"/>
    </location>
</feature>
<evidence type="ECO:0000256" key="2">
    <source>
        <dbReference type="ARBA" id="ARBA00022737"/>
    </source>
</evidence>
<comment type="caution">
    <text evidence="5">The sequence shown here is derived from an EMBL/GenBank/DDBJ whole genome shotgun (WGS) entry which is preliminary data.</text>
</comment>
<feature type="non-terminal residue" evidence="5">
    <location>
        <position position="206"/>
    </location>
</feature>
<dbReference type="SUPFAM" id="SSF48403">
    <property type="entry name" value="Ankyrin repeat"/>
    <property type="match status" value="1"/>
</dbReference>
<protein>
    <submittedName>
        <fullName evidence="5">ASB9 protein</fullName>
    </submittedName>
</protein>
<evidence type="ECO:0000313" key="5">
    <source>
        <dbReference type="EMBL" id="NXQ33772.1"/>
    </source>
</evidence>
<keyword evidence="3 4" id="KW-0040">ANK repeat</keyword>
<accession>A0A7L2C944</accession>
<dbReference type="EMBL" id="VWYE01022643">
    <property type="protein sequence ID" value="NXQ33772.1"/>
    <property type="molecule type" value="Genomic_DNA"/>
</dbReference>
<keyword evidence="2" id="KW-0677">Repeat</keyword>
<reference evidence="5 6" key="1">
    <citation type="submission" date="2019-09" db="EMBL/GenBank/DDBJ databases">
        <title>Bird 10,000 Genomes (B10K) Project - Family phase.</title>
        <authorList>
            <person name="Zhang G."/>
        </authorList>
    </citation>
    <scope>NUCLEOTIDE SEQUENCE [LARGE SCALE GENOMIC DNA]</scope>
    <source>
        <strain evidence="5">B10K-DU-001-15</strain>
        <tissue evidence="5">Muscle</tissue>
    </source>
</reference>
<evidence type="ECO:0000313" key="6">
    <source>
        <dbReference type="Proteomes" id="UP000571582"/>
    </source>
</evidence>
<dbReference type="SMART" id="SM00248">
    <property type="entry name" value="ANK"/>
    <property type="match status" value="3"/>
</dbReference>